<evidence type="ECO:0000256" key="4">
    <source>
        <dbReference type="ARBA" id="ARBA00023136"/>
    </source>
</evidence>
<dbReference type="NCBIfam" id="TIGR01352">
    <property type="entry name" value="tonB_Cterm"/>
    <property type="match status" value="1"/>
</dbReference>
<evidence type="ECO:0000313" key="8">
    <source>
        <dbReference type="Proteomes" id="UP000183945"/>
    </source>
</evidence>
<dbReference type="OrthoDB" id="9786892at2"/>
<dbReference type="AlphaFoldDB" id="A0A1M5HCB2"/>
<dbReference type="Proteomes" id="UP000183945">
    <property type="component" value="Unassembled WGS sequence"/>
</dbReference>
<gene>
    <name evidence="7" type="ORF">SAMN05444483_10588</name>
</gene>
<proteinExistence type="predicted"/>
<feature type="region of interest" description="Disordered" evidence="5">
    <location>
        <begin position="49"/>
        <end position="149"/>
    </location>
</feature>
<feature type="compositionally biased region" description="Basic and acidic residues" evidence="5">
    <location>
        <begin position="80"/>
        <end position="101"/>
    </location>
</feature>
<keyword evidence="2 6" id="KW-0812">Transmembrane</keyword>
<evidence type="ECO:0000256" key="1">
    <source>
        <dbReference type="ARBA" id="ARBA00004167"/>
    </source>
</evidence>
<feature type="transmembrane region" description="Helical" evidence="6">
    <location>
        <begin position="9"/>
        <end position="27"/>
    </location>
</feature>
<dbReference type="STRING" id="1073325.SAMN05444483_10588"/>
<comment type="subcellular location">
    <subcellularLocation>
        <location evidence="1">Membrane</location>
        <topology evidence="1">Single-pass membrane protein</topology>
    </subcellularLocation>
</comment>
<feature type="compositionally biased region" description="Polar residues" evidence="5">
    <location>
        <begin position="133"/>
        <end position="149"/>
    </location>
</feature>
<name>A0A1M5HCB2_SALEC</name>
<keyword evidence="3 6" id="KW-1133">Transmembrane helix</keyword>
<evidence type="ECO:0000313" key="7">
    <source>
        <dbReference type="EMBL" id="SHG13605.1"/>
    </source>
</evidence>
<protein>
    <submittedName>
        <fullName evidence="7">TonB family C-terminal domain-containing protein</fullName>
    </submittedName>
</protein>
<dbReference type="EMBL" id="FQVT01000005">
    <property type="protein sequence ID" value="SHG13605.1"/>
    <property type="molecule type" value="Genomic_DNA"/>
</dbReference>
<reference evidence="8" key="1">
    <citation type="submission" date="2016-11" db="EMBL/GenBank/DDBJ databases">
        <authorList>
            <person name="Varghese N."/>
            <person name="Submissions S."/>
        </authorList>
    </citation>
    <scope>NUCLEOTIDE SEQUENCE [LARGE SCALE GENOMIC DNA]</scope>
    <source>
        <strain evidence="8">DSM 24579</strain>
    </source>
</reference>
<keyword evidence="4 6" id="KW-0472">Membrane</keyword>
<keyword evidence="8" id="KW-1185">Reference proteome</keyword>
<evidence type="ECO:0000256" key="3">
    <source>
        <dbReference type="ARBA" id="ARBA00022989"/>
    </source>
</evidence>
<sequence>MDFFEKHKALIISLLFCSVVILALYNFKLSQKREQQEMLVDLDSFKKEKMAEKPEQDKTEEEQKESKSSRQTHRAFNENQEAREENFNKQLDKVLERKSAKQETATANETDDLKTGNYALNKQSEQSREESQGDNTGNTLTNQSGSLQNSSISFSLRGRKALTIPNPIYTCDTPGKIVVNITVNSQGRVKSTAINKASSTSNNECLTQKALEYAANAVFSSLAGRNNQLGTITYHFKP</sequence>
<accession>A0A1M5HCB2</accession>
<evidence type="ECO:0000256" key="6">
    <source>
        <dbReference type="SAM" id="Phobius"/>
    </source>
</evidence>
<evidence type="ECO:0000256" key="2">
    <source>
        <dbReference type="ARBA" id="ARBA00022692"/>
    </source>
</evidence>
<evidence type="ECO:0000256" key="5">
    <source>
        <dbReference type="SAM" id="MobiDB-lite"/>
    </source>
</evidence>
<dbReference type="GO" id="GO:0016020">
    <property type="term" value="C:membrane"/>
    <property type="evidence" value="ECO:0007669"/>
    <property type="project" value="UniProtKB-SubCell"/>
</dbReference>
<dbReference type="InterPro" id="IPR006260">
    <property type="entry name" value="TonB/TolA_C"/>
</dbReference>
<organism evidence="7 8">
    <name type="scientific">Salegentibacter echinorum</name>
    <dbReference type="NCBI Taxonomy" id="1073325"/>
    <lineage>
        <taxon>Bacteria</taxon>
        <taxon>Pseudomonadati</taxon>
        <taxon>Bacteroidota</taxon>
        <taxon>Flavobacteriia</taxon>
        <taxon>Flavobacteriales</taxon>
        <taxon>Flavobacteriaceae</taxon>
        <taxon>Salegentibacter</taxon>
    </lineage>
</organism>